<dbReference type="PROSITE" id="PS00723">
    <property type="entry name" value="POLYPRENYL_SYNTHASE_1"/>
    <property type="match status" value="1"/>
</dbReference>
<evidence type="ECO:0000313" key="7">
    <source>
        <dbReference type="EMBL" id="TQV85372.1"/>
    </source>
</evidence>
<dbReference type="SUPFAM" id="SSF48576">
    <property type="entry name" value="Terpenoid synthases"/>
    <property type="match status" value="2"/>
</dbReference>
<dbReference type="PROSITE" id="PS00444">
    <property type="entry name" value="POLYPRENYL_SYNTHASE_2"/>
    <property type="match status" value="1"/>
</dbReference>
<dbReference type="EMBL" id="VIKS01000012">
    <property type="protein sequence ID" value="TQV85372.1"/>
    <property type="molecule type" value="Genomic_DNA"/>
</dbReference>
<sequence>MPVLSRKPDPTYLERLDSKKLDRKQTKHSTETIQPAQTSEFVDAHCYLRAEKRANWYLKELQQLIDEGSLFNQLKEDYSNWRHQSDRFIYQGVSLSELETEQHIGGQLDSMGFLKKLSADRKLRKYLEKSVSYIFMRDLGKSLQDKSTKKNIDDTVTRLHRWIKKQVNKDSKNSALNDSFSSNLLFGKAKDNGVEKTLYWLMGKLGQVQGNMPEELDQTNGMRKLVKIIAGVVLHQFISQPQSGSSEAETSKQNKKEGLDSAIRLGYSYGLTYPFIDDLQDSASVLNDEEKEVFNQAIRQSLLQGKVVEFPQFSKKNQRSMTFVYQELSEAFDYIRDCRSPHAAKTFFEQAFIFFEAQDIDRRRTLSSKKYTIEELFLPIILKSAGCRLIARELLNSQSDEAFNYHTFCFGIYNQFNDDIKDIFIDLDEGNVTPYTYYLQQIENVEGVAFDNNKELINPYEVYWSVVFYLIYEVYKNEPFSKKLLLERSINAHKSLKASIGENDYQLLRQKLLTTGDASFDRLIDELVEQPNDIAWFDKLISRHVAEHFDKQKQQQAHFKSRFEEVRRFVDECLPVANHKKLNQSTLIEAANYSLNAGGKRLRATLAYVICVDKYGFSPAQIKPILQLLEYMHTASIIFDDKPSQDNSDLRRGHVALHKQYNCEATAELTAVFMMMRAVEVQSNLKEIPPERVLESLSYASSITQAICEGQLLDLKSTERLTNLAELETISELKTGLAIEASLMIPAILAGENDIERGHIKEFSKHLGLAFQIKDDLLDHCGDSERLGKPTFQDADLGKASFVTCLGEEQAKQKLFEHFFLAQEALESLPEIKPFMGQVLDFVVHRSS</sequence>
<reference evidence="7 8" key="1">
    <citation type="submission" date="2019-07" db="EMBL/GenBank/DDBJ databases">
        <title>Draft genome for Aliikangiella sp. M105.</title>
        <authorList>
            <person name="Wang G."/>
        </authorList>
    </citation>
    <scope>NUCLEOTIDE SEQUENCE [LARGE SCALE GENOMIC DNA]</scope>
    <source>
        <strain evidence="7 8">M105</strain>
    </source>
</reference>
<evidence type="ECO:0000313" key="8">
    <source>
        <dbReference type="Proteomes" id="UP000315439"/>
    </source>
</evidence>
<dbReference type="SFLD" id="SFLDS00005">
    <property type="entry name" value="Isoprenoid_Synthase_Type_I"/>
    <property type="match status" value="1"/>
</dbReference>
<comment type="similarity">
    <text evidence="2">Belongs to the FPP/GGPP synthase family.</text>
</comment>
<proteinExistence type="inferred from homology"/>
<dbReference type="Proteomes" id="UP000315439">
    <property type="component" value="Unassembled WGS sequence"/>
</dbReference>
<dbReference type="InterPro" id="IPR000092">
    <property type="entry name" value="Polyprenyl_synt"/>
</dbReference>
<dbReference type="GO" id="GO:0004659">
    <property type="term" value="F:prenyltransferase activity"/>
    <property type="evidence" value="ECO:0007669"/>
    <property type="project" value="InterPro"/>
</dbReference>
<dbReference type="RefSeq" id="WP_142933049.1">
    <property type="nucleotide sequence ID" value="NZ_ML660168.1"/>
</dbReference>
<accession>A0A545U7C9</accession>
<dbReference type="GO" id="GO:0046872">
    <property type="term" value="F:metal ion binding"/>
    <property type="evidence" value="ECO:0007669"/>
    <property type="project" value="UniProtKB-KW"/>
</dbReference>
<protein>
    <submittedName>
        <fullName evidence="7">Polyprenyl synthetase family protein</fullName>
    </submittedName>
</protein>
<keyword evidence="5" id="KW-0460">Magnesium</keyword>
<evidence type="ECO:0000256" key="3">
    <source>
        <dbReference type="ARBA" id="ARBA00022679"/>
    </source>
</evidence>
<comment type="caution">
    <text evidence="7">The sequence shown here is derived from an EMBL/GenBank/DDBJ whole genome shotgun (WGS) entry which is preliminary data.</text>
</comment>
<keyword evidence="3" id="KW-0808">Transferase</keyword>
<dbReference type="PANTHER" id="PTHR43281:SF1">
    <property type="entry name" value="FARNESYL DIPHOSPHATE SYNTHASE"/>
    <property type="match status" value="1"/>
</dbReference>
<evidence type="ECO:0000256" key="1">
    <source>
        <dbReference type="ARBA" id="ARBA00001946"/>
    </source>
</evidence>
<keyword evidence="6" id="KW-0414">Isoprene biosynthesis</keyword>
<dbReference type="CDD" id="cd00685">
    <property type="entry name" value="Trans_IPPS_HT"/>
    <property type="match status" value="1"/>
</dbReference>
<dbReference type="InterPro" id="IPR033749">
    <property type="entry name" value="Polyprenyl_synt_CS"/>
</dbReference>
<gene>
    <name evidence="7" type="ORF">FLL46_19595</name>
</gene>
<comment type="cofactor">
    <cofactor evidence="1">
        <name>Mg(2+)</name>
        <dbReference type="ChEBI" id="CHEBI:18420"/>
    </cofactor>
</comment>
<dbReference type="AlphaFoldDB" id="A0A545U7C9"/>
<dbReference type="InterPro" id="IPR008949">
    <property type="entry name" value="Isoprenoid_synthase_dom_sf"/>
</dbReference>
<dbReference type="Pfam" id="PF00348">
    <property type="entry name" value="polyprenyl_synt"/>
    <property type="match status" value="1"/>
</dbReference>
<evidence type="ECO:0000256" key="4">
    <source>
        <dbReference type="ARBA" id="ARBA00022723"/>
    </source>
</evidence>
<evidence type="ECO:0000256" key="2">
    <source>
        <dbReference type="ARBA" id="ARBA00006706"/>
    </source>
</evidence>
<organism evidence="7 8">
    <name type="scientific">Aliikangiella coralliicola</name>
    <dbReference type="NCBI Taxonomy" id="2592383"/>
    <lineage>
        <taxon>Bacteria</taxon>
        <taxon>Pseudomonadati</taxon>
        <taxon>Pseudomonadota</taxon>
        <taxon>Gammaproteobacteria</taxon>
        <taxon>Oceanospirillales</taxon>
        <taxon>Pleioneaceae</taxon>
        <taxon>Aliikangiella</taxon>
    </lineage>
</organism>
<dbReference type="OrthoDB" id="9805316at2"/>
<dbReference type="GO" id="GO:0008299">
    <property type="term" value="P:isoprenoid biosynthetic process"/>
    <property type="evidence" value="ECO:0007669"/>
    <property type="project" value="UniProtKB-KW"/>
</dbReference>
<keyword evidence="8" id="KW-1185">Reference proteome</keyword>
<keyword evidence="4" id="KW-0479">Metal-binding</keyword>
<dbReference type="PANTHER" id="PTHR43281">
    <property type="entry name" value="FARNESYL DIPHOSPHATE SYNTHASE"/>
    <property type="match status" value="1"/>
</dbReference>
<evidence type="ECO:0000256" key="6">
    <source>
        <dbReference type="ARBA" id="ARBA00023229"/>
    </source>
</evidence>
<dbReference type="Gene3D" id="1.10.600.10">
    <property type="entry name" value="Farnesyl Diphosphate Synthase"/>
    <property type="match status" value="1"/>
</dbReference>
<evidence type="ECO:0000256" key="5">
    <source>
        <dbReference type="ARBA" id="ARBA00022842"/>
    </source>
</evidence>
<name>A0A545U7C9_9GAMM</name>